<keyword evidence="2" id="KW-0472">Membrane</keyword>
<feature type="transmembrane region" description="Helical" evidence="2">
    <location>
        <begin position="160"/>
        <end position="184"/>
    </location>
</feature>
<feature type="transmembrane region" description="Helical" evidence="2">
    <location>
        <begin position="196"/>
        <end position="221"/>
    </location>
</feature>
<reference evidence="4 5" key="1">
    <citation type="submission" date="2016-10" db="EMBL/GenBank/DDBJ databases">
        <authorList>
            <person name="de Groot N.N."/>
        </authorList>
    </citation>
    <scope>NUCLEOTIDE SEQUENCE [LARGE SCALE GENOMIC DNA]</scope>
    <source>
        <strain evidence="4 5">JCM 11308</strain>
    </source>
</reference>
<dbReference type="AlphaFoldDB" id="A0A1G6VKW4"/>
<evidence type="ECO:0000256" key="2">
    <source>
        <dbReference type="SAM" id="Phobius"/>
    </source>
</evidence>
<feature type="compositionally biased region" description="Acidic residues" evidence="1">
    <location>
        <begin position="268"/>
        <end position="278"/>
    </location>
</feature>
<feature type="chain" id="PRO_5038401570" evidence="3">
    <location>
        <begin position="23"/>
        <end position="290"/>
    </location>
</feature>
<dbReference type="Proteomes" id="UP000199417">
    <property type="component" value="Unassembled WGS sequence"/>
</dbReference>
<sequence>MKSWLIVLAVVLLGALGPTTGAAVASDAATLAADAVTLSATVNGQDVASADQQHPVRLDPVTPADVAVTVTNGGSVPLTVAAVDFSGHVLGLSFFAFRTSVAATVGPGATKTLSYPLDLSGLDGQATGLVNGTLAVQGADGEPVAQLPTVVDVQGSLVSVYGLFGLALVILTVLALVDTALAIARNRMPQNRWRRGLRLLTPGIGIGLVLVFTLSAFRVWVPSTERWLFVAGAFAVGFFLLGYLTPTPPDTDAELDEALADQERAEQELAEQELAEQELAERKPAGRDER</sequence>
<feature type="transmembrane region" description="Helical" evidence="2">
    <location>
        <begin position="227"/>
        <end position="245"/>
    </location>
</feature>
<organism evidence="4 5">
    <name type="scientific">Rhodococcus tukisamuensis</name>
    <dbReference type="NCBI Taxonomy" id="168276"/>
    <lineage>
        <taxon>Bacteria</taxon>
        <taxon>Bacillati</taxon>
        <taxon>Actinomycetota</taxon>
        <taxon>Actinomycetes</taxon>
        <taxon>Mycobacteriales</taxon>
        <taxon>Nocardiaceae</taxon>
        <taxon>Rhodococcus</taxon>
    </lineage>
</organism>
<evidence type="ECO:0000256" key="1">
    <source>
        <dbReference type="SAM" id="MobiDB-lite"/>
    </source>
</evidence>
<dbReference type="STRING" id="168276.SAMN05444580_10545"/>
<gene>
    <name evidence="4" type="ORF">SAMN05444580_10545</name>
</gene>
<dbReference type="RefSeq" id="WP_072847467.1">
    <property type="nucleotide sequence ID" value="NZ_FNAB01000005.1"/>
</dbReference>
<evidence type="ECO:0000313" key="4">
    <source>
        <dbReference type="EMBL" id="SDD54164.1"/>
    </source>
</evidence>
<name>A0A1G6VKW4_9NOCA</name>
<proteinExistence type="predicted"/>
<feature type="region of interest" description="Disordered" evidence="1">
    <location>
        <begin position="266"/>
        <end position="290"/>
    </location>
</feature>
<evidence type="ECO:0000256" key="3">
    <source>
        <dbReference type="SAM" id="SignalP"/>
    </source>
</evidence>
<keyword evidence="3" id="KW-0732">Signal</keyword>
<feature type="compositionally biased region" description="Basic and acidic residues" evidence="1">
    <location>
        <begin position="279"/>
        <end position="290"/>
    </location>
</feature>
<accession>A0A1G6VKW4</accession>
<keyword evidence="2" id="KW-0812">Transmembrane</keyword>
<keyword evidence="2" id="KW-1133">Transmembrane helix</keyword>
<protein>
    <submittedName>
        <fullName evidence="4">Uncharacterized protein</fullName>
    </submittedName>
</protein>
<keyword evidence="5" id="KW-1185">Reference proteome</keyword>
<evidence type="ECO:0000313" key="5">
    <source>
        <dbReference type="Proteomes" id="UP000199417"/>
    </source>
</evidence>
<dbReference type="EMBL" id="FNAB01000005">
    <property type="protein sequence ID" value="SDD54164.1"/>
    <property type="molecule type" value="Genomic_DNA"/>
</dbReference>
<feature type="signal peptide" evidence="3">
    <location>
        <begin position="1"/>
        <end position="22"/>
    </location>
</feature>